<dbReference type="InterPro" id="IPR037401">
    <property type="entry name" value="SnoaL-like"/>
</dbReference>
<dbReference type="CDD" id="cd00531">
    <property type="entry name" value="NTF2_like"/>
    <property type="match status" value="1"/>
</dbReference>
<sequence>MNSEQTALATLVAKDQIRELALLYSRGVDRKDGALLRSLYTADATDTHGDTFDGPADAYVDFLERSFPYMRYSGHHVCNHLISVDGDHGEGEVYALAWHVIPDGKGGWQEDLMAVRYLDRYRKEDGRWKFAQRVVRYDYKAPRRPLAMPPDAIAAGGDPSFALLGSRLFERGPRA</sequence>
<dbReference type="Proteomes" id="UP000472676">
    <property type="component" value="Unassembled WGS sequence"/>
</dbReference>
<protein>
    <submittedName>
        <fullName evidence="2">Nuclear transport factor 2 family protein</fullName>
    </submittedName>
</protein>
<proteinExistence type="predicted"/>
<dbReference type="Gene3D" id="3.10.450.50">
    <property type="match status" value="1"/>
</dbReference>
<evidence type="ECO:0000313" key="2">
    <source>
        <dbReference type="EMBL" id="NGY04021.1"/>
    </source>
</evidence>
<evidence type="ECO:0000259" key="1">
    <source>
        <dbReference type="Pfam" id="PF13577"/>
    </source>
</evidence>
<dbReference type="Pfam" id="PF13577">
    <property type="entry name" value="SnoaL_4"/>
    <property type="match status" value="1"/>
</dbReference>
<gene>
    <name evidence="2" type="ORF">G7Y85_04535</name>
</gene>
<name>A0A6M2BP74_9GAMM</name>
<keyword evidence="3" id="KW-1185">Reference proteome</keyword>
<accession>A0A6M2BP74</accession>
<dbReference type="RefSeq" id="WP_166252463.1">
    <property type="nucleotide sequence ID" value="NZ_JAAMOW010000002.1"/>
</dbReference>
<feature type="domain" description="SnoaL-like" evidence="1">
    <location>
        <begin position="11"/>
        <end position="133"/>
    </location>
</feature>
<evidence type="ECO:0000313" key="3">
    <source>
        <dbReference type="Proteomes" id="UP000472676"/>
    </source>
</evidence>
<dbReference type="SUPFAM" id="SSF54427">
    <property type="entry name" value="NTF2-like"/>
    <property type="match status" value="1"/>
</dbReference>
<dbReference type="InterPro" id="IPR032710">
    <property type="entry name" value="NTF2-like_dom_sf"/>
</dbReference>
<dbReference type="AlphaFoldDB" id="A0A6M2BP74"/>
<organism evidence="2 3">
    <name type="scientific">Solimonas terrae</name>
    <dbReference type="NCBI Taxonomy" id="1396819"/>
    <lineage>
        <taxon>Bacteria</taxon>
        <taxon>Pseudomonadati</taxon>
        <taxon>Pseudomonadota</taxon>
        <taxon>Gammaproteobacteria</taxon>
        <taxon>Nevskiales</taxon>
        <taxon>Nevskiaceae</taxon>
        <taxon>Solimonas</taxon>
    </lineage>
</organism>
<dbReference type="EMBL" id="JAAMOW010000002">
    <property type="protein sequence ID" value="NGY04021.1"/>
    <property type="molecule type" value="Genomic_DNA"/>
</dbReference>
<comment type="caution">
    <text evidence="2">The sequence shown here is derived from an EMBL/GenBank/DDBJ whole genome shotgun (WGS) entry which is preliminary data.</text>
</comment>
<reference evidence="2 3" key="1">
    <citation type="journal article" date="2014" name="Int. J. Syst. Evol. Microbiol.">
        <title>Solimonas terrae sp. nov., isolated from soil.</title>
        <authorList>
            <person name="Kim S.J."/>
            <person name="Moon J.Y."/>
            <person name="Weon H.Y."/>
            <person name="Ahn J.H."/>
            <person name="Chen W.M."/>
            <person name="Kwon S.W."/>
        </authorList>
    </citation>
    <scope>NUCLEOTIDE SEQUENCE [LARGE SCALE GENOMIC DNA]</scope>
    <source>
        <strain evidence="2 3">KIS83-12</strain>
    </source>
</reference>